<dbReference type="AlphaFoldDB" id="S8F466"/>
<feature type="compositionally biased region" description="Pro residues" evidence="1">
    <location>
        <begin position="470"/>
        <end position="480"/>
    </location>
</feature>
<dbReference type="HOGENOM" id="CLU_003921_7_2_1"/>
<dbReference type="Proteomes" id="UP000015241">
    <property type="component" value="Unassembled WGS sequence"/>
</dbReference>
<keyword evidence="3" id="KW-1185">Reference proteome</keyword>
<dbReference type="EMBL" id="KE504259">
    <property type="protein sequence ID" value="EPS93724.1"/>
    <property type="molecule type" value="Genomic_DNA"/>
</dbReference>
<name>S8F466_FOMSC</name>
<organism evidence="2 3">
    <name type="scientific">Fomitopsis schrenkii</name>
    <name type="common">Brown rot fungus</name>
    <dbReference type="NCBI Taxonomy" id="2126942"/>
    <lineage>
        <taxon>Eukaryota</taxon>
        <taxon>Fungi</taxon>
        <taxon>Dikarya</taxon>
        <taxon>Basidiomycota</taxon>
        <taxon>Agaricomycotina</taxon>
        <taxon>Agaricomycetes</taxon>
        <taxon>Polyporales</taxon>
        <taxon>Fomitopsis</taxon>
    </lineage>
</organism>
<dbReference type="eggNOG" id="ENOG502SRIE">
    <property type="taxonomic scope" value="Eukaryota"/>
</dbReference>
<feature type="non-terminal residue" evidence="2">
    <location>
        <position position="723"/>
    </location>
</feature>
<dbReference type="STRING" id="743788.S8F466"/>
<feature type="region of interest" description="Disordered" evidence="1">
    <location>
        <begin position="426"/>
        <end position="487"/>
    </location>
</feature>
<gene>
    <name evidence="2" type="ORF">FOMPIDRAFT_1135599</name>
</gene>
<reference evidence="2 3" key="1">
    <citation type="journal article" date="2012" name="Science">
        <title>The Paleozoic origin of enzymatic lignin decomposition reconstructed from 31 fungal genomes.</title>
        <authorList>
            <person name="Floudas D."/>
            <person name="Binder M."/>
            <person name="Riley R."/>
            <person name="Barry K."/>
            <person name="Blanchette R.A."/>
            <person name="Henrissat B."/>
            <person name="Martinez A.T."/>
            <person name="Otillar R."/>
            <person name="Spatafora J.W."/>
            <person name="Yadav J.S."/>
            <person name="Aerts A."/>
            <person name="Benoit I."/>
            <person name="Boyd A."/>
            <person name="Carlson A."/>
            <person name="Copeland A."/>
            <person name="Coutinho P.M."/>
            <person name="de Vries R.P."/>
            <person name="Ferreira P."/>
            <person name="Findley K."/>
            <person name="Foster B."/>
            <person name="Gaskell J."/>
            <person name="Glotzer D."/>
            <person name="Gorecki P."/>
            <person name="Heitman J."/>
            <person name="Hesse C."/>
            <person name="Hori C."/>
            <person name="Igarashi K."/>
            <person name="Jurgens J.A."/>
            <person name="Kallen N."/>
            <person name="Kersten P."/>
            <person name="Kohler A."/>
            <person name="Kuees U."/>
            <person name="Kumar T.K.A."/>
            <person name="Kuo A."/>
            <person name="LaButti K."/>
            <person name="Larrondo L.F."/>
            <person name="Lindquist E."/>
            <person name="Ling A."/>
            <person name="Lombard V."/>
            <person name="Lucas S."/>
            <person name="Lundell T."/>
            <person name="Martin R."/>
            <person name="McLaughlin D.J."/>
            <person name="Morgenstern I."/>
            <person name="Morin E."/>
            <person name="Murat C."/>
            <person name="Nagy L.G."/>
            <person name="Nolan M."/>
            <person name="Ohm R.A."/>
            <person name="Patyshakuliyeva A."/>
            <person name="Rokas A."/>
            <person name="Ruiz-Duenas F.J."/>
            <person name="Sabat G."/>
            <person name="Salamov A."/>
            <person name="Samejima M."/>
            <person name="Schmutz J."/>
            <person name="Slot J.C."/>
            <person name="St John F."/>
            <person name="Stenlid J."/>
            <person name="Sun H."/>
            <person name="Sun S."/>
            <person name="Syed K."/>
            <person name="Tsang A."/>
            <person name="Wiebenga A."/>
            <person name="Young D."/>
            <person name="Pisabarro A."/>
            <person name="Eastwood D.C."/>
            <person name="Martin F."/>
            <person name="Cullen D."/>
            <person name="Grigoriev I.V."/>
            <person name="Hibbett D.S."/>
        </authorList>
    </citation>
    <scope>NUCLEOTIDE SEQUENCE</scope>
    <source>
        <strain evidence="3">FP-58527</strain>
    </source>
</reference>
<accession>S8F466</accession>
<proteinExistence type="predicted"/>
<evidence type="ECO:0000313" key="2">
    <source>
        <dbReference type="EMBL" id="EPS93724.1"/>
    </source>
</evidence>
<protein>
    <submittedName>
        <fullName evidence="2">Uncharacterized protein</fullName>
    </submittedName>
</protein>
<evidence type="ECO:0000256" key="1">
    <source>
        <dbReference type="SAM" id="MobiDB-lite"/>
    </source>
</evidence>
<dbReference type="OrthoDB" id="2801388at2759"/>
<feature type="region of interest" description="Disordered" evidence="1">
    <location>
        <begin position="258"/>
        <end position="277"/>
    </location>
</feature>
<evidence type="ECO:0000313" key="3">
    <source>
        <dbReference type="Proteomes" id="UP000015241"/>
    </source>
</evidence>
<sequence length="723" mass="79561">MADNDANNQPPVAAVIATTTQYMPVRGHSTAPTFDETDPRALDLYLQDLEAHFTRCKVVDETERKEWAVRYPSIRVADLWTSLPSYKNNEKTFEQFKAELRGLYPGSDGTRHYSTNDLSRLVNDRLRVGMVNTLDLASYYREFYVITQYLKETGSLSSLEQDRLFQRGFPPTLWNAIENRLFLKNADWPRHMPWSFQMIYEAAQWVLDGPTTASTFQQVAASSVIAPSTGGLLPVAVPNLVKVEDLMPILQNLLRSQSDEYSQPPRRALGTATLGAPNRRADRDGPHCYYCGRVGCRIPTCPLADEDIRRGLCTRTAEGKLVSFDGLFLARGEGQTLRDAMFEHGAQHGKLNTSTTSSVPSAPAPAAGTMMLEAFSDEPRHAAMYSLELGERLNQIQCELASLTEAYTQTAQKKVAFDGVVIEQRAARSGSRPNSAQGRRNKSPRRDGPPGVRQVRFDDQAAPPAATQPAPAPARAPSPAPATVATPKATVEPVANEPESPVHPFAKVRDATYAPPTTRNFGALPTKYKSRDGTYTNLAPIVQQQIADTIYKRSMAQPVIPLTIEEILSISPDVRNKFREAVTPRRVVHDAGRTVPATEGATTATIEEVDEEQSAVFELDCHGAVLDDGATVIPDVYETYLRVSKLPEPNELLVASESHALRTIEVNIDRRETIDCILDPGSQVICMSAALCHHLGLMYDPTITLSMQSANGGVDRSLGLVKN</sequence>
<dbReference type="InParanoid" id="S8F466"/>